<dbReference type="EMBL" id="PKPP01010783">
    <property type="protein sequence ID" value="PWA45400.1"/>
    <property type="molecule type" value="Genomic_DNA"/>
</dbReference>
<gene>
    <name evidence="1" type="ORF">CTI12_AA493350</name>
</gene>
<protein>
    <submittedName>
        <fullName evidence="1">Uncharacterized protein</fullName>
    </submittedName>
</protein>
<evidence type="ECO:0000313" key="1">
    <source>
        <dbReference type="EMBL" id="PWA45400.1"/>
    </source>
</evidence>
<dbReference type="OrthoDB" id="914169at2759"/>
<evidence type="ECO:0000313" key="2">
    <source>
        <dbReference type="Proteomes" id="UP000245207"/>
    </source>
</evidence>
<proteinExistence type="predicted"/>
<name>A0A2U1L8Q7_ARTAN</name>
<organism evidence="1 2">
    <name type="scientific">Artemisia annua</name>
    <name type="common">Sweet wormwood</name>
    <dbReference type="NCBI Taxonomy" id="35608"/>
    <lineage>
        <taxon>Eukaryota</taxon>
        <taxon>Viridiplantae</taxon>
        <taxon>Streptophyta</taxon>
        <taxon>Embryophyta</taxon>
        <taxon>Tracheophyta</taxon>
        <taxon>Spermatophyta</taxon>
        <taxon>Magnoliopsida</taxon>
        <taxon>eudicotyledons</taxon>
        <taxon>Gunneridae</taxon>
        <taxon>Pentapetalae</taxon>
        <taxon>asterids</taxon>
        <taxon>campanulids</taxon>
        <taxon>Asterales</taxon>
        <taxon>Asteraceae</taxon>
        <taxon>Asteroideae</taxon>
        <taxon>Anthemideae</taxon>
        <taxon>Artemisiinae</taxon>
        <taxon>Artemisia</taxon>
    </lineage>
</organism>
<keyword evidence="2" id="KW-1185">Reference proteome</keyword>
<dbReference type="Proteomes" id="UP000245207">
    <property type="component" value="Unassembled WGS sequence"/>
</dbReference>
<accession>A0A2U1L8Q7</accession>
<sequence>MKPEWQKRSKVGDENRMNVLGVEVGTSSYVRHTGGSINVGIHCKKMSDETRIDPTEIQLFERVHKCSF</sequence>
<reference evidence="1 2" key="1">
    <citation type="journal article" date="2018" name="Mol. Plant">
        <title>The genome of Artemisia annua provides insight into the evolution of Asteraceae family and artemisinin biosynthesis.</title>
        <authorList>
            <person name="Shen Q."/>
            <person name="Zhang L."/>
            <person name="Liao Z."/>
            <person name="Wang S."/>
            <person name="Yan T."/>
            <person name="Shi P."/>
            <person name="Liu M."/>
            <person name="Fu X."/>
            <person name="Pan Q."/>
            <person name="Wang Y."/>
            <person name="Lv Z."/>
            <person name="Lu X."/>
            <person name="Zhang F."/>
            <person name="Jiang W."/>
            <person name="Ma Y."/>
            <person name="Chen M."/>
            <person name="Hao X."/>
            <person name="Li L."/>
            <person name="Tang Y."/>
            <person name="Lv G."/>
            <person name="Zhou Y."/>
            <person name="Sun X."/>
            <person name="Brodelius P.E."/>
            <person name="Rose J.K.C."/>
            <person name="Tang K."/>
        </authorList>
    </citation>
    <scope>NUCLEOTIDE SEQUENCE [LARGE SCALE GENOMIC DNA]</scope>
    <source>
        <strain evidence="2">cv. Huhao1</strain>
        <tissue evidence="1">Leaf</tissue>
    </source>
</reference>
<dbReference type="AlphaFoldDB" id="A0A2U1L8Q7"/>
<comment type="caution">
    <text evidence="1">The sequence shown here is derived from an EMBL/GenBank/DDBJ whole genome shotgun (WGS) entry which is preliminary data.</text>
</comment>